<feature type="coiled-coil region" evidence="1">
    <location>
        <begin position="12"/>
        <end position="39"/>
    </location>
</feature>
<name>A0A6C0KCI8_9ZZZZ</name>
<accession>A0A6C0KCI8</accession>
<protein>
    <submittedName>
        <fullName evidence="2">Uncharacterized protein</fullName>
    </submittedName>
</protein>
<dbReference type="InterPro" id="IPR043918">
    <property type="entry name" value="DUF5760"/>
</dbReference>
<dbReference type="EMBL" id="MN740849">
    <property type="protein sequence ID" value="QHU15103.1"/>
    <property type="molecule type" value="Genomic_DNA"/>
</dbReference>
<sequence length="115" mass="13258">MSEGFQKNIQNWVSIDNRIKALQNQAKELRSQRTDLTTSIFSYAENNNLENAVIQISDGKLKFANVKQTSPLTYGLVEDALKDCIENEEAVKNIIKHIKSKRQTSFKYDIKRSYT</sequence>
<evidence type="ECO:0000256" key="1">
    <source>
        <dbReference type="SAM" id="Coils"/>
    </source>
</evidence>
<proteinExistence type="predicted"/>
<reference evidence="2" key="1">
    <citation type="journal article" date="2020" name="Nature">
        <title>Giant virus diversity and host interactions through global metagenomics.</title>
        <authorList>
            <person name="Schulz F."/>
            <person name="Roux S."/>
            <person name="Paez-Espino D."/>
            <person name="Jungbluth S."/>
            <person name="Walsh D.A."/>
            <person name="Denef V.J."/>
            <person name="McMahon K.D."/>
            <person name="Konstantinidis K.T."/>
            <person name="Eloe-Fadrosh E.A."/>
            <person name="Kyrpides N.C."/>
            <person name="Woyke T."/>
        </authorList>
    </citation>
    <scope>NUCLEOTIDE SEQUENCE</scope>
    <source>
        <strain evidence="2">GVMAG-S-1102244-55</strain>
    </source>
</reference>
<evidence type="ECO:0000313" key="2">
    <source>
        <dbReference type="EMBL" id="QHU15103.1"/>
    </source>
</evidence>
<dbReference type="AlphaFoldDB" id="A0A6C0KCI8"/>
<organism evidence="2">
    <name type="scientific">viral metagenome</name>
    <dbReference type="NCBI Taxonomy" id="1070528"/>
    <lineage>
        <taxon>unclassified sequences</taxon>
        <taxon>metagenomes</taxon>
        <taxon>organismal metagenomes</taxon>
    </lineage>
</organism>
<keyword evidence="1" id="KW-0175">Coiled coil</keyword>
<dbReference type="Pfam" id="PF19064">
    <property type="entry name" value="DUF5760"/>
    <property type="match status" value="1"/>
</dbReference>